<protein>
    <submittedName>
        <fullName evidence="1">Tail collar fiber protein</fullName>
    </submittedName>
</protein>
<reference evidence="1" key="1">
    <citation type="journal article" date="2021" name="Proc. Natl. Acad. Sci. U.S.A.">
        <title>A Catalog of Tens of Thousands of Viruses from Human Metagenomes Reveals Hidden Associations with Chronic Diseases.</title>
        <authorList>
            <person name="Tisza M.J."/>
            <person name="Buck C.B."/>
        </authorList>
    </citation>
    <scope>NUCLEOTIDE SEQUENCE</scope>
    <source>
        <strain evidence="1">CtkvU4</strain>
    </source>
</reference>
<name>A0A8S5QQE9_9CAUD</name>
<organism evidence="1">
    <name type="scientific">Caudovirales sp. ctkvU4</name>
    <dbReference type="NCBI Taxonomy" id="2826783"/>
    <lineage>
        <taxon>Viruses</taxon>
        <taxon>Duplodnaviria</taxon>
        <taxon>Heunggongvirae</taxon>
        <taxon>Uroviricota</taxon>
        <taxon>Caudoviricetes</taxon>
    </lineage>
</organism>
<accession>A0A8S5QQE9</accession>
<dbReference type="EMBL" id="BK015710">
    <property type="protein sequence ID" value="DAE21226.1"/>
    <property type="molecule type" value="Genomic_DNA"/>
</dbReference>
<proteinExistence type="predicted"/>
<sequence length="690" mass="73850">MSNWIPVVITKKGLALQAKVEAGTVLKFTKMALGSGKPPDLATATALASLKQNLAIASKDVNNNTCVVYATGTNIGVTTAYQASELGLYAQDPDEGEILYAVTTDDTPDTVPSNSSATVITQRIGLAVAVSASSTVSVVLSTTGFITAADAENIANDVMTAHKTKTPLDHPAKSVQEKHLADGAVSTRALSTTGVAAGTYKSVTVDTKGRVTAATNPTTLAGYGITDAYKKTESDARYLPVRGKAVDANSADKLNYTMIASGTDLNSLTSEGRYRCNTNVAAGTLLNCPVQSAFFLDVALGSYQTQLLYTLRSEVYIRSYQTAEWGDWVRLVSSNELITSINGIATNGGAVDLSNVFYKLNGSVSAQKLVTSGNIVKDRTTSTILLSGGTDAQSGAFLLLYGKDTSLPYKFGLISNTKELTGLQDGTLTWDGKNIVRSVNNINADVKGNVRLLTATQNSNGLLSAADKKTIDEIESTYAKILNAHIAENADLNTITTPGFYRCSSDVIAATVKNCPSKHAFGLEIIQAAYIGIQVLYTYYPAGIFIRSSQGWKTWSTWTQLADTSIATAASSGLMPRLSGNANDVMTGTGAWWNRAWKQAYSGDFTTLNGVVCTLPVNWQECIILYLDNQENYARKRSTPIIPRSCIDIEIWAGQGTAYEMGYKINTSNQLIMTHRGISSDAKIQYAYYR</sequence>
<evidence type="ECO:0000313" key="1">
    <source>
        <dbReference type="EMBL" id="DAE21226.1"/>
    </source>
</evidence>
<dbReference type="CDD" id="cd19958">
    <property type="entry name" value="pyocin_knob"/>
    <property type="match status" value="2"/>
</dbReference>